<evidence type="ECO:0000256" key="10">
    <source>
        <dbReference type="ARBA" id="ARBA00042775"/>
    </source>
</evidence>
<evidence type="ECO:0000256" key="4">
    <source>
        <dbReference type="ARBA" id="ARBA00022692"/>
    </source>
</evidence>
<evidence type="ECO:0000256" key="3">
    <source>
        <dbReference type="ARBA" id="ARBA00022519"/>
    </source>
</evidence>
<evidence type="ECO:0000256" key="11">
    <source>
        <dbReference type="PROSITE-ProRule" id="PRU00278"/>
    </source>
</evidence>
<proteinExistence type="inferred from homology"/>
<protein>
    <recommendedName>
        <fullName evidence="9">Periplasmic chaperone PpiD</fullName>
    </recommendedName>
    <alternativeName>
        <fullName evidence="10">Periplasmic folding chaperone</fullName>
    </alternativeName>
</protein>
<comment type="caution">
    <text evidence="13">The sequence shown here is derived from an EMBL/GenBank/DDBJ whole genome shotgun (WGS) entry which is preliminary data.</text>
</comment>
<evidence type="ECO:0000256" key="6">
    <source>
        <dbReference type="ARBA" id="ARBA00023136"/>
    </source>
</evidence>
<evidence type="ECO:0000256" key="7">
    <source>
        <dbReference type="ARBA" id="ARBA00023186"/>
    </source>
</evidence>
<dbReference type="Proteomes" id="UP001500027">
    <property type="component" value="Unassembled WGS sequence"/>
</dbReference>
<keyword evidence="7" id="KW-0143">Chaperone</keyword>
<keyword evidence="5" id="KW-1133">Transmembrane helix</keyword>
<evidence type="ECO:0000256" key="5">
    <source>
        <dbReference type="ARBA" id="ARBA00022989"/>
    </source>
</evidence>
<evidence type="ECO:0000256" key="9">
    <source>
        <dbReference type="ARBA" id="ARBA00040743"/>
    </source>
</evidence>
<dbReference type="Pfam" id="PF13623">
    <property type="entry name" value="SurA_N_2"/>
    <property type="match status" value="1"/>
</dbReference>
<dbReference type="EMBL" id="BAABAV010000001">
    <property type="protein sequence ID" value="GAA4268270.1"/>
    <property type="molecule type" value="Genomic_DNA"/>
</dbReference>
<dbReference type="InterPro" id="IPR052029">
    <property type="entry name" value="PpiD_chaperone"/>
</dbReference>
<keyword evidence="3" id="KW-0997">Cell inner membrane</keyword>
<keyword evidence="6" id="KW-0472">Membrane</keyword>
<dbReference type="RefSeq" id="WP_139001762.1">
    <property type="nucleotide sequence ID" value="NZ_BAABAV010000001.1"/>
</dbReference>
<feature type="domain" description="PpiC" evidence="12">
    <location>
        <begin position="356"/>
        <end position="467"/>
    </location>
</feature>
<comment type="subcellular location">
    <subcellularLocation>
        <location evidence="1">Cell inner membrane</location>
        <topology evidence="1">Single-pass type II membrane protein</topology>
        <orientation evidence="1">Periplasmic side</orientation>
    </subcellularLocation>
</comment>
<dbReference type="PANTHER" id="PTHR47529">
    <property type="entry name" value="PEPTIDYL-PROLYL CIS-TRANS ISOMERASE D"/>
    <property type="match status" value="1"/>
</dbReference>
<dbReference type="PROSITE" id="PS50198">
    <property type="entry name" value="PPIC_PPIASE_2"/>
    <property type="match status" value="1"/>
</dbReference>
<comment type="similarity">
    <text evidence="8">Belongs to the PpiD chaperone family.</text>
</comment>
<accession>A0ABP8E886</accession>
<keyword evidence="11" id="KW-0697">Rotamase</keyword>
<dbReference type="Pfam" id="PF13616">
    <property type="entry name" value="Rotamase_3"/>
    <property type="match status" value="1"/>
</dbReference>
<organism evidence="13 14">
    <name type="scientific">Hyunsoonleella aestuarii</name>
    <dbReference type="NCBI Taxonomy" id="912802"/>
    <lineage>
        <taxon>Bacteria</taxon>
        <taxon>Pseudomonadati</taxon>
        <taxon>Bacteroidota</taxon>
        <taxon>Flavobacteriia</taxon>
        <taxon>Flavobacteriales</taxon>
        <taxon>Flavobacteriaceae</taxon>
    </lineage>
</organism>
<dbReference type="GO" id="GO:0016853">
    <property type="term" value="F:isomerase activity"/>
    <property type="evidence" value="ECO:0007669"/>
    <property type="project" value="UniProtKB-KW"/>
</dbReference>
<dbReference type="InterPro" id="IPR027304">
    <property type="entry name" value="Trigger_fact/SurA_dom_sf"/>
</dbReference>
<evidence type="ECO:0000256" key="1">
    <source>
        <dbReference type="ARBA" id="ARBA00004382"/>
    </source>
</evidence>
<dbReference type="InterPro" id="IPR046357">
    <property type="entry name" value="PPIase_dom_sf"/>
</dbReference>
<dbReference type="SUPFAM" id="SSF109998">
    <property type="entry name" value="Triger factor/SurA peptide-binding domain-like"/>
    <property type="match status" value="1"/>
</dbReference>
<evidence type="ECO:0000259" key="12">
    <source>
        <dbReference type="PROSITE" id="PS50198"/>
    </source>
</evidence>
<dbReference type="InterPro" id="IPR000297">
    <property type="entry name" value="PPIase_PpiC"/>
</dbReference>
<evidence type="ECO:0000256" key="2">
    <source>
        <dbReference type="ARBA" id="ARBA00022475"/>
    </source>
</evidence>
<evidence type="ECO:0000313" key="14">
    <source>
        <dbReference type="Proteomes" id="UP001500027"/>
    </source>
</evidence>
<keyword evidence="14" id="KW-1185">Reference proteome</keyword>
<evidence type="ECO:0000313" key="13">
    <source>
        <dbReference type="EMBL" id="GAA4268270.1"/>
    </source>
</evidence>
<keyword evidence="2" id="KW-1003">Cell membrane</keyword>
<reference evidence="14" key="1">
    <citation type="journal article" date="2019" name="Int. J. Syst. Evol. Microbiol.">
        <title>The Global Catalogue of Microorganisms (GCM) 10K type strain sequencing project: providing services to taxonomists for standard genome sequencing and annotation.</title>
        <authorList>
            <consortium name="The Broad Institute Genomics Platform"/>
            <consortium name="The Broad Institute Genome Sequencing Center for Infectious Disease"/>
            <person name="Wu L."/>
            <person name="Ma J."/>
        </authorList>
    </citation>
    <scope>NUCLEOTIDE SEQUENCE [LARGE SCALE GENOMIC DNA]</scope>
    <source>
        <strain evidence="14">JCM 17452</strain>
    </source>
</reference>
<evidence type="ECO:0000256" key="8">
    <source>
        <dbReference type="ARBA" id="ARBA00038408"/>
    </source>
</evidence>
<keyword evidence="4" id="KW-0812">Transmembrane</keyword>
<dbReference type="SUPFAM" id="SSF54534">
    <property type="entry name" value="FKBP-like"/>
    <property type="match status" value="1"/>
</dbReference>
<gene>
    <name evidence="13" type="ORF">GCM10022257_03710</name>
</gene>
<sequence length="722" mass="79717">MAVLNKIRQRSLFLILIIALALFSFVLADLFKNSDALTSKSQNIVATINGKDITREDFLQKVENAQRQAGPNATSTQVMNRIWDQEVRQAVMETQFEELGISVEKDQMRDILKTSFATNPQFLNEAGLFDENKLNEFIANLKDISPQPGFFGGQPITYSDWVNYEKQLASNTLNQNYFNLVKAGLNGTLAEGELEHKLQGNKVDIKYIQIPYSTIADSTIAVTKSDISSYINKNKKKYEVEASRDIRYVEFKEVATVEDENAIKADLETYLNGRFVDETGRKDTIIAFSKVKNNADYINLIAGSLEKFNDRFVYKSSLPTAHADTIFGMNVDEVYGPYKDAGNFKLTKVIGFKKIADSVQSSHIIVPFIGSRAATAETTTTKDQAKKIVDSLLPLVKNSKTKFNEVANEINTDGTKGKDGSIGWIRYSTFNPASFDPDFADFLFENESGEVDAVLTQFGYHIIRIDDKKAVDNAIKIGTISRKIEPSEATINKVFRDASNFEIKVANNDFEATATESNYTIRPINGIKALDENITGIGSQRPIVRWTFEDESEAGDIKRFNIPDGYAIAQLVAKHEEGLMAIEDASATALPAIRKEKKAQIIKDRISATTLEDLAAAENTTARSASALTMKTPTISGAGREPLVVGAAFGLAEGKTSKPIAGENGVYMIEVTKVTPAVELDNYQASANRVAQQKTNAVNTKVYDALKAAADIEDNRVATQVQ</sequence>
<keyword evidence="11 13" id="KW-0413">Isomerase</keyword>
<name>A0ABP8E886_9FLAO</name>
<dbReference type="Gene3D" id="3.10.50.40">
    <property type="match status" value="2"/>
</dbReference>
<dbReference type="PANTHER" id="PTHR47529:SF1">
    <property type="entry name" value="PERIPLASMIC CHAPERONE PPID"/>
    <property type="match status" value="1"/>
</dbReference>